<accession>A0ABU0ZXE6</accession>
<gene>
    <name evidence="1" type="ORF">RBU60_01045</name>
</gene>
<reference evidence="1 2" key="1">
    <citation type="submission" date="2023-08" db="EMBL/GenBank/DDBJ databases">
        <title>Mesonia sp. MT50, isolated from deep-sea sediment of the Mariana Trench.</title>
        <authorList>
            <person name="Fu H."/>
        </authorList>
    </citation>
    <scope>NUCLEOTIDE SEQUENCE [LARGE SCALE GENOMIC DNA]</scope>
    <source>
        <strain evidence="1 2">MT50</strain>
    </source>
</reference>
<dbReference type="RefSeq" id="WP_308862753.1">
    <property type="nucleotide sequence ID" value="NZ_JAVHUL010000001.1"/>
</dbReference>
<keyword evidence="1" id="KW-0378">Hydrolase</keyword>
<comment type="caution">
    <text evidence="1">The sequence shown here is derived from an EMBL/GenBank/DDBJ whole genome shotgun (WGS) entry which is preliminary data.</text>
</comment>
<name>A0ABU0ZXE6_9FLAO</name>
<dbReference type="Gene3D" id="2.40.160.20">
    <property type="match status" value="1"/>
</dbReference>
<dbReference type="InterPro" id="IPR018550">
    <property type="entry name" value="Lipid-A_deacylase-rel"/>
</dbReference>
<organism evidence="1 2">
    <name type="scientific">Mesonia profundi</name>
    <dbReference type="NCBI Taxonomy" id="3070998"/>
    <lineage>
        <taxon>Bacteria</taxon>
        <taxon>Pseudomonadati</taxon>
        <taxon>Bacteroidota</taxon>
        <taxon>Flavobacteriia</taxon>
        <taxon>Flavobacteriales</taxon>
        <taxon>Flavobacteriaceae</taxon>
        <taxon>Mesonia</taxon>
    </lineage>
</organism>
<keyword evidence="2" id="KW-1185">Reference proteome</keyword>
<evidence type="ECO:0000313" key="2">
    <source>
        <dbReference type="Proteomes" id="UP001230915"/>
    </source>
</evidence>
<dbReference type="Pfam" id="PF09411">
    <property type="entry name" value="PagL"/>
    <property type="match status" value="1"/>
</dbReference>
<evidence type="ECO:0000313" key="1">
    <source>
        <dbReference type="EMBL" id="MDQ7916145.1"/>
    </source>
</evidence>
<dbReference type="Proteomes" id="UP001230915">
    <property type="component" value="Unassembled WGS sequence"/>
</dbReference>
<dbReference type="GO" id="GO:0016787">
    <property type="term" value="F:hydrolase activity"/>
    <property type="evidence" value="ECO:0007669"/>
    <property type="project" value="UniProtKB-KW"/>
</dbReference>
<protein>
    <submittedName>
        <fullName evidence="1">Acyloxyacyl hydrolase</fullName>
    </submittedName>
</protein>
<dbReference type="EMBL" id="JAVHUL010000001">
    <property type="protein sequence ID" value="MDQ7916145.1"/>
    <property type="molecule type" value="Genomic_DNA"/>
</dbReference>
<sequence length="432" mass="49286">MSKALPIRNSFFYSSVKYFSFLLLLLSQLGFSQEKESSWKNHYFSSEVLFGKTAPSNEFFPSLSMQTGLSLGLGKNHLESKSEWAYRLNYPKTGIRLGINDMGNRDVLGYQFSLIPYVELPLFPNKKNPLSMMIGLGSSYFTKKFDEENNSLNHAVSTNLSWAFDLFFYYPILQSPRTNLRLGLGYSHRSNGHKKLPNNGYNSFLGSVNANFKFHKEERSSETVTHPNFKASQNYYLMLETGWGENSLALSFNEPKNVFALRLGVGKKINNTFRIGAGVFYHFYQHYYDYIRNDESLVQGGEEFESLKKHPTLNASAFGVFISGEMMFLNHVGFALQLGANLHKPAYGIEWRHTQGWANTPREIPEGWVLGEYNTKYKLKKLITSKIGAKYYLTSLAKNPTQNFYISASINANLGQADFNEFGLGYIYNFKG</sequence>
<proteinExistence type="predicted"/>